<comment type="caution">
    <text evidence="1">The sequence shown here is derived from an EMBL/GenBank/DDBJ whole genome shotgun (WGS) entry which is preliminary data.</text>
</comment>
<reference evidence="1" key="1">
    <citation type="submission" date="2022-07" db="EMBL/GenBank/DDBJ databases">
        <title>Phylogenomic reconstructions and comparative analyses of Kickxellomycotina fungi.</title>
        <authorList>
            <person name="Reynolds N.K."/>
            <person name="Stajich J.E."/>
            <person name="Barry K."/>
            <person name="Grigoriev I.V."/>
            <person name="Crous P."/>
            <person name="Smith M.E."/>
        </authorList>
    </citation>
    <scope>NUCLEOTIDE SEQUENCE</scope>
    <source>
        <strain evidence="1">BCRC 34780</strain>
    </source>
</reference>
<gene>
    <name evidence="1" type="ORF">H4R21_005639</name>
</gene>
<dbReference type="Proteomes" id="UP001140087">
    <property type="component" value="Unassembled WGS sequence"/>
</dbReference>
<dbReference type="EMBL" id="JANBUN010002637">
    <property type="protein sequence ID" value="KAJ2794077.1"/>
    <property type="molecule type" value="Genomic_DNA"/>
</dbReference>
<evidence type="ECO:0000313" key="1">
    <source>
        <dbReference type="EMBL" id="KAJ2794077.1"/>
    </source>
</evidence>
<organism evidence="1 2">
    <name type="scientific">Coemansia helicoidea</name>
    <dbReference type="NCBI Taxonomy" id="1286919"/>
    <lineage>
        <taxon>Eukaryota</taxon>
        <taxon>Fungi</taxon>
        <taxon>Fungi incertae sedis</taxon>
        <taxon>Zoopagomycota</taxon>
        <taxon>Kickxellomycotina</taxon>
        <taxon>Kickxellomycetes</taxon>
        <taxon>Kickxellales</taxon>
        <taxon>Kickxellaceae</taxon>
        <taxon>Coemansia</taxon>
    </lineage>
</organism>
<evidence type="ECO:0000313" key="2">
    <source>
        <dbReference type="Proteomes" id="UP001140087"/>
    </source>
</evidence>
<feature type="non-terminal residue" evidence="1">
    <location>
        <position position="147"/>
    </location>
</feature>
<accession>A0ACC1KSY6</accession>
<sequence>MDSLDLWVTGAAYESIAQTTIPNVKRLHLKVHCLGTDASTTIRAIDRILAEAGGYESKTLLVMGGIIGVRPDSLACTDLTCLQLTWTTTVDDLLRFLQKHSRLRYLKLRYVTVEDIHADISIPGSDEERLVTPLNATLSKLEFAVAG</sequence>
<proteinExistence type="predicted"/>
<name>A0ACC1KSY6_9FUNG</name>
<protein>
    <submittedName>
        <fullName evidence="1">Uncharacterized protein</fullName>
    </submittedName>
</protein>
<keyword evidence="2" id="KW-1185">Reference proteome</keyword>